<protein>
    <recommendedName>
        <fullName evidence="4">DNA repair RecA-like protein</fullName>
    </recommendedName>
</protein>
<evidence type="ECO:0000313" key="3">
    <source>
        <dbReference type="Proteomes" id="UP000236291"/>
    </source>
</evidence>
<proteinExistence type="predicted"/>
<gene>
    <name evidence="2" type="ORF">L195_g003172</name>
</gene>
<feature type="region of interest" description="Disordered" evidence="1">
    <location>
        <begin position="1"/>
        <end position="37"/>
    </location>
</feature>
<evidence type="ECO:0000313" key="2">
    <source>
        <dbReference type="EMBL" id="PNY06696.1"/>
    </source>
</evidence>
<feature type="compositionally biased region" description="Polar residues" evidence="1">
    <location>
        <begin position="1"/>
        <end position="21"/>
    </location>
</feature>
<dbReference type="EMBL" id="ASHM01001451">
    <property type="protein sequence ID" value="PNY06696.1"/>
    <property type="molecule type" value="Genomic_DNA"/>
</dbReference>
<dbReference type="AlphaFoldDB" id="A0A2K3NUI9"/>
<dbReference type="PANTHER" id="PTHR34567:SF3">
    <property type="entry name" value="FK506-BINDING-LIKE PROTEIN"/>
    <property type="match status" value="1"/>
</dbReference>
<feature type="compositionally biased region" description="Polar residues" evidence="1">
    <location>
        <begin position="270"/>
        <end position="281"/>
    </location>
</feature>
<dbReference type="Proteomes" id="UP000236291">
    <property type="component" value="Unassembled WGS sequence"/>
</dbReference>
<feature type="region of interest" description="Disordered" evidence="1">
    <location>
        <begin position="330"/>
        <end position="369"/>
    </location>
</feature>
<evidence type="ECO:0000256" key="1">
    <source>
        <dbReference type="SAM" id="MobiDB-lite"/>
    </source>
</evidence>
<evidence type="ECO:0008006" key="4">
    <source>
        <dbReference type="Google" id="ProtNLM"/>
    </source>
</evidence>
<feature type="compositionally biased region" description="Pro residues" evidence="1">
    <location>
        <begin position="24"/>
        <end position="37"/>
    </location>
</feature>
<organism evidence="2 3">
    <name type="scientific">Trifolium pratense</name>
    <name type="common">Red clover</name>
    <dbReference type="NCBI Taxonomy" id="57577"/>
    <lineage>
        <taxon>Eukaryota</taxon>
        <taxon>Viridiplantae</taxon>
        <taxon>Streptophyta</taxon>
        <taxon>Embryophyta</taxon>
        <taxon>Tracheophyta</taxon>
        <taxon>Spermatophyta</taxon>
        <taxon>Magnoliopsida</taxon>
        <taxon>eudicotyledons</taxon>
        <taxon>Gunneridae</taxon>
        <taxon>Pentapetalae</taxon>
        <taxon>rosids</taxon>
        <taxon>fabids</taxon>
        <taxon>Fabales</taxon>
        <taxon>Fabaceae</taxon>
        <taxon>Papilionoideae</taxon>
        <taxon>50 kb inversion clade</taxon>
        <taxon>NPAAA clade</taxon>
        <taxon>Hologalegina</taxon>
        <taxon>IRL clade</taxon>
        <taxon>Trifolieae</taxon>
        <taxon>Trifolium</taxon>
    </lineage>
</organism>
<accession>A0A2K3NUI9</accession>
<name>A0A2K3NUI9_TRIPR</name>
<feature type="compositionally biased region" description="Gly residues" evidence="1">
    <location>
        <begin position="338"/>
        <end position="355"/>
    </location>
</feature>
<feature type="region of interest" description="Disordered" evidence="1">
    <location>
        <begin position="260"/>
        <end position="282"/>
    </location>
</feature>
<dbReference type="STRING" id="57577.A0A2K3NUI9"/>
<comment type="caution">
    <text evidence="2">The sequence shown here is derived from an EMBL/GenBank/DDBJ whole genome shotgun (WGS) entry which is preliminary data.</text>
</comment>
<reference evidence="2 3" key="1">
    <citation type="journal article" date="2014" name="Am. J. Bot.">
        <title>Genome assembly and annotation for red clover (Trifolium pratense; Fabaceae).</title>
        <authorList>
            <person name="Istvanek J."/>
            <person name="Jaros M."/>
            <person name="Krenek A."/>
            <person name="Repkova J."/>
        </authorList>
    </citation>
    <scope>NUCLEOTIDE SEQUENCE [LARGE SCALE GENOMIC DNA]</scope>
    <source>
        <strain evidence="3">cv. Tatra</strain>
        <tissue evidence="2">Young leaves</tissue>
    </source>
</reference>
<dbReference type="ExpressionAtlas" id="A0A2K3NUI9">
    <property type="expression patterns" value="baseline"/>
</dbReference>
<reference evidence="2 3" key="2">
    <citation type="journal article" date="2017" name="Front. Plant Sci.">
        <title>Gene Classification and Mining of Molecular Markers Useful in Red Clover (Trifolium pratense) Breeding.</title>
        <authorList>
            <person name="Istvanek J."/>
            <person name="Dluhosova J."/>
            <person name="Dluhos P."/>
            <person name="Patkova L."/>
            <person name="Nedelnik J."/>
            <person name="Repkova J."/>
        </authorList>
    </citation>
    <scope>NUCLEOTIDE SEQUENCE [LARGE SCALE GENOMIC DNA]</scope>
    <source>
        <strain evidence="3">cv. Tatra</strain>
        <tissue evidence="2">Young leaves</tissue>
    </source>
</reference>
<sequence length="369" mass="42084">MPNWTKNKGNNQYPQVGQWQPFNRKPPLPKPPLPKPPVVERFSPVPLWEKEFCKSVGSVPWRKVIDVKKSMYLHPNVVSWDDTAVKEAFDNAKNRFYAENEGLPCDIPLPDPNIYIDDVDWNAPVDPELYLDIDIEEARRIMEEEAEEPVILGSSLLLNQPFSGPGWPEPTGWGDEEEKEVTKTEEPVTLTRSFLLNWSFTGPGWGSTGWGDEDVTKPSEPYYAARGWESNQQYQGWWQTGQNDYNGWNQERNQREQYGGGLRNKYQGRNAGSGNRGTWDSYNRKKEHNMSWSKKPGYHHSVNDYQTKKTGYHHGANDYQTKKTGYHHGANDYQTNGGRKGNGGRGEGGVGGRRGNFGYAEKVAPSGRW</sequence>
<dbReference type="PANTHER" id="PTHR34567">
    <property type="entry name" value="FK506-BINDING-LIKE PROTEIN"/>
    <property type="match status" value="1"/>
</dbReference>